<evidence type="ECO:0000256" key="2">
    <source>
        <dbReference type="PROSITE-ProRule" id="PRU00047"/>
    </source>
</evidence>
<keyword evidence="2" id="KW-0863">Zinc-finger</keyword>
<feature type="domain" description="CCHC-type" evidence="3">
    <location>
        <begin position="22"/>
        <end position="36"/>
    </location>
</feature>
<keyword evidence="2" id="KW-0862">Zinc</keyword>
<accession>A0A9P7RLX5</accession>
<dbReference type="GO" id="GO:0008270">
    <property type="term" value="F:zinc ion binding"/>
    <property type="evidence" value="ECO:0007669"/>
    <property type="project" value="UniProtKB-KW"/>
</dbReference>
<gene>
    <name evidence="4" type="ORF">E1B28_003290</name>
</gene>
<evidence type="ECO:0000313" key="4">
    <source>
        <dbReference type="EMBL" id="KAG7085747.1"/>
    </source>
</evidence>
<dbReference type="InterPro" id="IPR001878">
    <property type="entry name" value="Znf_CCHC"/>
</dbReference>
<evidence type="ECO:0000313" key="5">
    <source>
        <dbReference type="Proteomes" id="UP001049176"/>
    </source>
</evidence>
<sequence>MGVPMDIDASKARAASQRGPACYRCGSLDHFAKQCPARFDIRYMSQEDAMDFYQQQALDKDTAQLSQSSEHVVGAEKKEDF</sequence>
<dbReference type="AlphaFoldDB" id="A0A9P7RLX5"/>
<dbReference type="Pfam" id="PF00098">
    <property type="entry name" value="zf-CCHC"/>
    <property type="match status" value="1"/>
</dbReference>
<proteinExistence type="predicted"/>
<evidence type="ECO:0000259" key="3">
    <source>
        <dbReference type="PROSITE" id="PS50158"/>
    </source>
</evidence>
<keyword evidence="5" id="KW-1185">Reference proteome</keyword>
<protein>
    <recommendedName>
        <fullName evidence="3">CCHC-type domain-containing protein</fullName>
    </recommendedName>
</protein>
<evidence type="ECO:0000256" key="1">
    <source>
        <dbReference type="ARBA" id="ARBA00022664"/>
    </source>
</evidence>
<comment type="caution">
    <text evidence="4">The sequence shown here is derived from an EMBL/GenBank/DDBJ whole genome shotgun (WGS) entry which is preliminary data.</text>
</comment>
<dbReference type="KEGG" id="more:E1B28_003290"/>
<dbReference type="SMART" id="SM00343">
    <property type="entry name" value="ZnF_C2HC"/>
    <property type="match status" value="1"/>
</dbReference>
<dbReference type="SUPFAM" id="SSF57756">
    <property type="entry name" value="Retrovirus zinc finger-like domains"/>
    <property type="match status" value="1"/>
</dbReference>
<dbReference type="RefSeq" id="XP_043002218.1">
    <property type="nucleotide sequence ID" value="XM_043160262.1"/>
</dbReference>
<dbReference type="EMBL" id="CM032191">
    <property type="protein sequence ID" value="KAG7085747.1"/>
    <property type="molecule type" value="Genomic_DNA"/>
</dbReference>
<keyword evidence="2" id="KW-0479">Metal-binding</keyword>
<dbReference type="GeneID" id="66072366"/>
<dbReference type="PROSITE" id="PS50158">
    <property type="entry name" value="ZF_CCHC"/>
    <property type="match status" value="1"/>
</dbReference>
<dbReference type="GO" id="GO:0006397">
    <property type="term" value="P:mRNA processing"/>
    <property type="evidence" value="ECO:0007669"/>
    <property type="project" value="UniProtKB-KW"/>
</dbReference>
<keyword evidence="1" id="KW-0507">mRNA processing</keyword>
<dbReference type="Gene3D" id="4.10.60.10">
    <property type="entry name" value="Zinc finger, CCHC-type"/>
    <property type="match status" value="1"/>
</dbReference>
<name>A0A9P7RLX5_9AGAR</name>
<dbReference type="InterPro" id="IPR036875">
    <property type="entry name" value="Znf_CCHC_sf"/>
</dbReference>
<reference evidence="4" key="1">
    <citation type="journal article" date="2021" name="Genome Biol. Evol.">
        <title>The assembled and annotated genome of the fairy-ring fungus Marasmius oreades.</title>
        <authorList>
            <person name="Hiltunen M."/>
            <person name="Ament-Velasquez S.L."/>
            <person name="Johannesson H."/>
        </authorList>
    </citation>
    <scope>NUCLEOTIDE SEQUENCE</scope>
    <source>
        <strain evidence="4">03SP1</strain>
    </source>
</reference>
<dbReference type="OrthoDB" id="3061217at2759"/>
<organism evidence="4 5">
    <name type="scientific">Marasmius oreades</name>
    <name type="common">fairy-ring Marasmius</name>
    <dbReference type="NCBI Taxonomy" id="181124"/>
    <lineage>
        <taxon>Eukaryota</taxon>
        <taxon>Fungi</taxon>
        <taxon>Dikarya</taxon>
        <taxon>Basidiomycota</taxon>
        <taxon>Agaricomycotina</taxon>
        <taxon>Agaricomycetes</taxon>
        <taxon>Agaricomycetidae</taxon>
        <taxon>Agaricales</taxon>
        <taxon>Marasmiineae</taxon>
        <taxon>Marasmiaceae</taxon>
        <taxon>Marasmius</taxon>
    </lineage>
</organism>
<dbReference type="GO" id="GO:0003676">
    <property type="term" value="F:nucleic acid binding"/>
    <property type="evidence" value="ECO:0007669"/>
    <property type="project" value="InterPro"/>
</dbReference>
<dbReference type="Proteomes" id="UP001049176">
    <property type="component" value="Chromosome 11"/>
</dbReference>